<feature type="compositionally biased region" description="Low complexity" evidence="4">
    <location>
        <begin position="637"/>
        <end position="649"/>
    </location>
</feature>
<dbReference type="SMART" id="SM00715">
    <property type="entry name" value="LA"/>
    <property type="match status" value="1"/>
</dbReference>
<feature type="compositionally biased region" description="Pro residues" evidence="4">
    <location>
        <begin position="437"/>
        <end position="453"/>
    </location>
</feature>
<dbReference type="InterPro" id="IPR006630">
    <property type="entry name" value="La_HTH"/>
</dbReference>
<evidence type="ECO:0000256" key="3">
    <source>
        <dbReference type="PROSITE-ProRule" id="PRU00332"/>
    </source>
</evidence>
<evidence type="ECO:0000256" key="2">
    <source>
        <dbReference type="ARBA" id="ARBA00022884"/>
    </source>
</evidence>
<gene>
    <name evidence="6" type="ORF">GBAR_LOCUS15705</name>
</gene>
<organism evidence="6 7">
    <name type="scientific">Geodia barretti</name>
    <name type="common">Barrett's horny sponge</name>
    <dbReference type="NCBI Taxonomy" id="519541"/>
    <lineage>
        <taxon>Eukaryota</taxon>
        <taxon>Metazoa</taxon>
        <taxon>Porifera</taxon>
        <taxon>Demospongiae</taxon>
        <taxon>Heteroscleromorpha</taxon>
        <taxon>Tetractinellida</taxon>
        <taxon>Astrophorina</taxon>
        <taxon>Geodiidae</taxon>
        <taxon>Geodia</taxon>
    </lineage>
</organism>
<feature type="compositionally biased region" description="Low complexity" evidence="4">
    <location>
        <begin position="602"/>
        <end position="614"/>
    </location>
</feature>
<comment type="caution">
    <text evidence="6">The sequence shown here is derived from an EMBL/GenBank/DDBJ whole genome shotgun (WGS) entry which is preliminary data.</text>
</comment>
<dbReference type="EMBL" id="CASHTH010002279">
    <property type="protein sequence ID" value="CAI8027452.1"/>
    <property type="molecule type" value="Genomic_DNA"/>
</dbReference>
<accession>A0AA35SEL2</accession>
<dbReference type="Pfam" id="PF05383">
    <property type="entry name" value="La"/>
    <property type="match status" value="1"/>
</dbReference>
<reference evidence="6" key="1">
    <citation type="submission" date="2023-03" db="EMBL/GenBank/DDBJ databases">
        <authorList>
            <person name="Steffen K."/>
            <person name="Cardenas P."/>
        </authorList>
    </citation>
    <scope>NUCLEOTIDE SEQUENCE</scope>
</reference>
<dbReference type="SUPFAM" id="SSF46785">
    <property type="entry name" value="Winged helix' DNA-binding domain"/>
    <property type="match status" value="1"/>
</dbReference>
<keyword evidence="1" id="KW-0597">Phosphoprotein</keyword>
<dbReference type="InterPro" id="IPR036390">
    <property type="entry name" value="WH_DNA-bd_sf"/>
</dbReference>
<feature type="compositionally biased region" description="Basic residues" evidence="4">
    <location>
        <begin position="762"/>
        <end position="772"/>
    </location>
</feature>
<dbReference type="Gene3D" id="1.10.10.10">
    <property type="entry name" value="Winged helix-like DNA-binding domain superfamily/Winged helix DNA-binding domain"/>
    <property type="match status" value="1"/>
</dbReference>
<evidence type="ECO:0000313" key="6">
    <source>
        <dbReference type="EMBL" id="CAI8027452.1"/>
    </source>
</evidence>
<feature type="compositionally biased region" description="Low complexity" evidence="4">
    <location>
        <begin position="385"/>
        <end position="394"/>
    </location>
</feature>
<dbReference type="PROSITE" id="PS50961">
    <property type="entry name" value="HTH_LA"/>
    <property type="match status" value="1"/>
</dbReference>
<protein>
    <submittedName>
        <fullName evidence="6">La-related protein Larp4B</fullName>
    </submittedName>
</protein>
<dbReference type="InterPro" id="IPR045180">
    <property type="entry name" value="La_dom_prot"/>
</dbReference>
<feature type="compositionally biased region" description="Low complexity" evidence="4">
    <location>
        <begin position="56"/>
        <end position="66"/>
    </location>
</feature>
<feature type="compositionally biased region" description="Polar residues" evidence="4">
    <location>
        <begin position="465"/>
        <end position="476"/>
    </location>
</feature>
<dbReference type="PANTHER" id="PTHR22792:SF131">
    <property type="entry name" value="LA-RELATED PROTEIN LARP4B"/>
    <property type="match status" value="1"/>
</dbReference>
<dbReference type="PANTHER" id="PTHR22792">
    <property type="entry name" value="LUPUS LA PROTEIN-RELATED"/>
    <property type="match status" value="1"/>
</dbReference>
<feature type="compositionally biased region" description="Basic and acidic residues" evidence="4">
    <location>
        <begin position="749"/>
        <end position="761"/>
    </location>
</feature>
<evidence type="ECO:0000256" key="1">
    <source>
        <dbReference type="ARBA" id="ARBA00022553"/>
    </source>
</evidence>
<evidence type="ECO:0000313" key="7">
    <source>
        <dbReference type="Proteomes" id="UP001174909"/>
    </source>
</evidence>
<name>A0AA35SEL2_GEOBA</name>
<dbReference type="GO" id="GO:0045727">
    <property type="term" value="P:positive regulation of translation"/>
    <property type="evidence" value="ECO:0007669"/>
    <property type="project" value="TreeGrafter"/>
</dbReference>
<dbReference type="Pfam" id="PF26088">
    <property type="entry name" value="RRM_LARP4"/>
    <property type="match status" value="1"/>
</dbReference>
<feature type="compositionally biased region" description="Basic and acidic residues" evidence="4">
    <location>
        <begin position="511"/>
        <end position="536"/>
    </location>
</feature>
<feature type="compositionally biased region" description="Low complexity" evidence="4">
    <location>
        <begin position="720"/>
        <end position="743"/>
    </location>
</feature>
<keyword evidence="7" id="KW-1185">Reference proteome</keyword>
<sequence length="812" mass="86202">MAETKREEQDSQSSATSTTEQCPDQQPPSNQQQATSHNPVSSAVTMHTKPAGKDLPTSAGTASTRSTPPPPSHLTPPTATHGAAPDIEITDETTGPPKSSEPSSPLSEEDFSSGGEQDDGKGYVAHQFGGPGESPYYMMSLPNGVSSGSGGGDPAMLPGHSLPNTAWGGAGDVGMAEGSYVHMMDSAPFLHHSATSINSHMTSDPMSPPPEGEGLRATLVRQLEYYFSKENLSSDKYLLSQMDGDHYVPVSVIAGFLKVKRLTTDINLIMDAIRESHHLQLDETTEKVRAVPEKRCVLILREIPKDTPQKHIEGLFSSDSCPNFCTCEFAENDCWYITFDSEEDTQKAFAHLREDVRNFLGHPIRARIKGTTVQRPSAVTKKSHYPSSSSSYPSVQNVYNGQQPVQYFSQPVSQWGPYYHGDPNYMPYMNGYHPPQGFGPPLPSSQPQPPTSKPSPVSNGAPPTIQANAGSSSGPQNLPPKPQRSELKVGSARDGVRNAPGNKSQSPYSRSGDREYSRSGDREYRGDREYSRDFSRTNRSQVFNRVEGRPPSTGRGRYKDRDRSDRDRDGKRPGGNNYRSQSRPSPKPLRKQAPPPPPTTPPTDKTLSTNTTNNPRSDPNSGPSLSTTASSTNEGASLSSTTSLSSSTSGAKTDGGRLSYAQMAQKAPAPLPPKLPSQQNSNANGNNAASGTTPASSGGTSSGGTETSSATNNRDKEQIASSSSTAAGGSERSSSISSNSSSTSGGGRDASRRSPDSDSRPPHPHTPSKHHPTPQESGGGCGSRGELAASIPLPQSPPSSSGATSPDPVVSS</sequence>
<dbReference type="InterPro" id="IPR036388">
    <property type="entry name" value="WH-like_DNA-bd_sf"/>
</dbReference>
<proteinExistence type="predicted"/>
<dbReference type="GO" id="GO:0005829">
    <property type="term" value="C:cytosol"/>
    <property type="evidence" value="ECO:0007669"/>
    <property type="project" value="TreeGrafter"/>
</dbReference>
<feature type="compositionally biased region" description="Polar residues" evidence="4">
    <location>
        <begin position="11"/>
        <end position="45"/>
    </location>
</feature>
<feature type="region of interest" description="Disordered" evidence="4">
    <location>
        <begin position="1"/>
        <end position="124"/>
    </location>
</feature>
<dbReference type="InterPro" id="IPR058699">
    <property type="entry name" value="RRM_LARP4/4B"/>
</dbReference>
<evidence type="ECO:0000256" key="4">
    <source>
        <dbReference type="SAM" id="MobiDB-lite"/>
    </source>
</evidence>
<keyword evidence="2 3" id="KW-0694">RNA-binding</keyword>
<dbReference type="Proteomes" id="UP001174909">
    <property type="component" value="Unassembled WGS sequence"/>
</dbReference>
<feature type="compositionally biased region" description="Low complexity" evidence="4">
    <location>
        <begin position="676"/>
        <end position="712"/>
    </location>
</feature>
<evidence type="ECO:0000259" key="5">
    <source>
        <dbReference type="PROSITE" id="PS50961"/>
    </source>
</evidence>
<feature type="domain" description="HTH La-type RNA-binding" evidence="5">
    <location>
        <begin position="209"/>
        <end position="298"/>
    </location>
</feature>
<feature type="compositionally biased region" description="Polar residues" evidence="4">
    <location>
        <begin position="615"/>
        <end position="636"/>
    </location>
</feature>
<dbReference type="CDD" id="cd12430">
    <property type="entry name" value="RRM_LARP4_5_like"/>
    <property type="match status" value="1"/>
</dbReference>
<dbReference type="GO" id="GO:0010494">
    <property type="term" value="C:cytoplasmic stress granule"/>
    <property type="evidence" value="ECO:0007669"/>
    <property type="project" value="TreeGrafter"/>
</dbReference>
<feature type="compositionally biased region" description="Low complexity" evidence="4">
    <location>
        <begin position="790"/>
        <end position="801"/>
    </location>
</feature>
<feature type="region of interest" description="Disordered" evidence="4">
    <location>
        <begin position="370"/>
        <end position="396"/>
    </location>
</feature>
<feature type="compositionally biased region" description="Low complexity" evidence="4">
    <location>
        <begin position="96"/>
        <end position="106"/>
    </location>
</feature>
<feature type="compositionally biased region" description="Basic and acidic residues" evidence="4">
    <location>
        <begin position="557"/>
        <end position="572"/>
    </location>
</feature>
<dbReference type="AlphaFoldDB" id="A0AA35SEL2"/>
<dbReference type="GO" id="GO:0003730">
    <property type="term" value="F:mRNA 3'-UTR binding"/>
    <property type="evidence" value="ECO:0007669"/>
    <property type="project" value="TreeGrafter"/>
</dbReference>
<feature type="region of interest" description="Disordered" evidence="4">
    <location>
        <begin position="430"/>
        <end position="812"/>
    </location>
</feature>